<dbReference type="OrthoDB" id="201656at2759"/>
<reference evidence="2 3" key="1">
    <citation type="journal article" date="2010" name="PLoS Genet.">
        <title>De novo assembly of a 40 Mb eukaryotic genome from short sequence reads: Sordaria macrospora, a model organism for fungal morphogenesis.</title>
        <authorList>
            <person name="Nowrousian M."/>
            <person name="Stajich J."/>
            <person name="Chu M."/>
            <person name="Engh I."/>
            <person name="Espagne E."/>
            <person name="Halliday K."/>
            <person name="Kamerewerd J."/>
            <person name="Kempken F."/>
            <person name="Knab B."/>
            <person name="Kuo H.C."/>
            <person name="Osiewacz H.D."/>
            <person name="Poeggeler S."/>
            <person name="Read N."/>
            <person name="Seiler S."/>
            <person name="Smith K."/>
            <person name="Zickler D."/>
            <person name="Kueck U."/>
            <person name="Freitag M."/>
        </authorList>
    </citation>
    <scope>NUCLEOTIDE SEQUENCE [LARGE SCALE GENOMIC DNA]</scope>
    <source>
        <strain evidence="3">ATCC MYA-333 / DSM 997 / K(L3346) / K-hell</strain>
        <tissue evidence="2">Mycelium</tissue>
    </source>
</reference>
<dbReference type="InterPro" id="IPR013154">
    <property type="entry name" value="ADH-like_N"/>
</dbReference>
<dbReference type="Proteomes" id="UP000001881">
    <property type="component" value="Unassembled WGS sequence"/>
</dbReference>
<dbReference type="KEGG" id="smp:10805997"/>
<dbReference type="InParanoid" id="F7W579"/>
<dbReference type="PANTHER" id="PTHR11695">
    <property type="entry name" value="ALCOHOL DEHYDROGENASE RELATED"/>
    <property type="match status" value="1"/>
</dbReference>
<protein>
    <submittedName>
        <fullName evidence="2">WGS project CABT00000000 data, contig 2.30</fullName>
    </submittedName>
</protein>
<dbReference type="eggNOG" id="KOG1198">
    <property type="taxonomic scope" value="Eukaryota"/>
</dbReference>
<dbReference type="CDD" id="cd08267">
    <property type="entry name" value="MDR1"/>
    <property type="match status" value="1"/>
</dbReference>
<dbReference type="AlphaFoldDB" id="F7W579"/>
<evidence type="ECO:0000259" key="1">
    <source>
        <dbReference type="SMART" id="SM00829"/>
    </source>
</evidence>
<dbReference type="InterPro" id="IPR020843">
    <property type="entry name" value="ER"/>
</dbReference>
<dbReference type="Gene3D" id="3.90.180.10">
    <property type="entry name" value="Medium-chain alcohol dehydrogenases, catalytic domain"/>
    <property type="match status" value="1"/>
</dbReference>
<dbReference type="Pfam" id="PF08240">
    <property type="entry name" value="ADH_N"/>
    <property type="match status" value="1"/>
</dbReference>
<dbReference type="GO" id="GO:0016491">
    <property type="term" value="F:oxidoreductase activity"/>
    <property type="evidence" value="ECO:0007669"/>
    <property type="project" value="InterPro"/>
</dbReference>
<dbReference type="Gene3D" id="3.40.50.720">
    <property type="entry name" value="NAD(P)-binding Rossmann-like Domain"/>
    <property type="match status" value="1"/>
</dbReference>
<dbReference type="SUPFAM" id="SSF50129">
    <property type="entry name" value="GroES-like"/>
    <property type="match status" value="1"/>
</dbReference>
<sequence length="368" mass="39322">MSPLSTPTTVDHQIRDHRVPTMSFDIPPTMRAWQYSQTTGGLEQNLVLKDDVHVPTLSPRVGDNELLIEVLSASINPSDYKVAELPLNLGRAVVRTPATPAWDFCGRVVKTTNTVDNFRVGEIVFGRQPPTQQGACGQYIVASAKACASLPSGVDVDEAASIPCAGLTAYQTIAPNVKPGDKVFLNGGSGGVGSFGIQIAKALGCHVTVSCSAAKAEQCKALGADEIIDYTAVDVCQALRERGQVFKLAVDNVGLPAELYKAGDDYLLPDGKFVQVGGPMSLAAVSSTMSRLLRPSFLGGGKRKFQLYTLTSDQHQDLTILGQMVAEGKVKPVIEHTYDFEDVPTAFGDLRKGKTHGKLVIHVSDKRA</sequence>
<dbReference type="VEuPathDB" id="FungiDB:SMAC_05628"/>
<dbReference type="SMART" id="SM00829">
    <property type="entry name" value="PKS_ER"/>
    <property type="match status" value="1"/>
</dbReference>
<dbReference type="Pfam" id="PF13602">
    <property type="entry name" value="ADH_zinc_N_2"/>
    <property type="match status" value="1"/>
</dbReference>
<dbReference type="OMA" id="SGGCGIF"/>
<comment type="caution">
    <text evidence="2">The sequence shown here is derived from an EMBL/GenBank/DDBJ whole genome shotgun (WGS) entry which is preliminary data.</text>
</comment>
<name>F7W579_SORMK</name>
<dbReference type="InterPro" id="IPR036291">
    <property type="entry name" value="NAD(P)-bd_dom_sf"/>
</dbReference>
<keyword evidence="3" id="KW-1185">Reference proteome</keyword>
<evidence type="ECO:0000313" key="3">
    <source>
        <dbReference type="Proteomes" id="UP000001881"/>
    </source>
</evidence>
<evidence type="ECO:0000313" key="2">
    <source>
        <dbReference type="EMBL" id="CCC12667.1"/>
    </source>
</evidence>
<feature type="domain" description="Enoyl reductase (ER)" evidence="1">
    <location>
        <begin position="41"/>
        <end position="361"/>
    </location>
</feature>
<organism evidence="2 3">
    <name type="scientific">Sordaria macrospora (strain ATCC MYA-333 / DSM 997 / K(L3346) / K-hell)</name>
    <dbReference type="NCBI Taxonomy" id="771870"/>
    <lineage>
        <taxon>Eukaryota</taxon>
        <taxon>Fungi</taxon>
        <taxon>Dikarya</taxon>
        <taxon>Ascomycota</taxon>
        <taxon>Pezizomycotina</taxon>
        <taxon>Sordariomycetes</taxon>
        <taxon>Sordariomycetidae</taxon>
        <taxon>Sordariales</taxon>
        <taxon>Sordariaceae</taxon>
        <taxon>Sordaria</taxon>
    </lineage>
</organism>
<dbReference type="PANTHER" id="PTHR11695:SF294">
    <property type="entry name" value="RETICULON-4-INTERACTING PROTEIN 1, MITOCHONDRIAL"/>
    <property type="match status" value="1"/>
</dbReference>
<dbReference type="GeneID" id="10805997"/>
<proteinExistence type="predicted"/>
<dbReference type="InterPro" id="IPR011032">
    <property type="entry name" value="GroES-like_sf"/>
</dbReference>
<dbReference type="HOGENOM" id="CLU_026673_3_3_1"/>
<dbReference type="InterPro" id="IPR050700">
    <property type="entry name" value="YIM1/Zinc_Alcohol_DH_Fams"/>
</dbReference>
<dbReference type="SUPFAM" id="SSF51735">
    <property type="entry name" value="NAD(P)-binding Rossmann-fold domains"/>
    <property type="match status" value="1"/>
</dbReference>
<dbReference type="GO" id="GO:0005739">
    <property type="term" value="C:mitochondrion"/>
    <property type="evidence" value="ECO:0007669"/>
    <property type="project" value="TreeGrafter"/>
</dbReference>
<accession>F7W579</accession>
<gene>
    <name evidence="2" type="ORF">SMAC_05628</name>
</gene>
<dbReference type="EMBL" id="CABT02000030">
    <property type="protein sequence ID" value="CCC12667.1"/>
    <property type="molecule type" value="Genomic_DNA"/>
</dbReference>